<evidence type="ECO:0000259" key="1">
    <source>
        <dbReference type="Pfam" id="PF12937"/>
    </source>
</evidence>
<feature type="domain" description="F-box" evidence="1">
    <location>
        <begin position="27"/>
        <end position="70"/>
    </location>
</feature>
<name>A0A166HV18_9AGAM</name>
<dbReference type="InterPro" id="IPR001810">
    <property type="entry name" value="F-box_dom"/>
</dbReference>
<organism evidence="2 3">
    <name type="scientific">Athelia psychrophila</name>
    <dbReference type="NCBI Taxonomy" id="1759441"/>
    <lineage>
        <taxon>Eukaryota</taxon>
        <taxon>Fungi</taxon>
        <taxon>Dikarya</taxon>
        <taxon>Basidiomycota</taxon>
        <taxon>Agaricomycotina</taxon>
        <taxon>Agaricomycetes</taxon>
        <taxon>Agaricomycetidae</taxon>
        <taxon>Atheliales</taxon>
        <taxon>Atheliaceae</taxon>
        <taxon>Athelia</taxon>
    </lineage>
</organism>
<dbReference type="OrthoDB" id="3041441at2759"/>
<protein>
    <recommendedName>
        <fullName evidence="1">F-box domain-containing protein</fullName>
    </recommendedName>
</protein>
<accession>A0A166HV18</accession>
<keyword evidence="3" id="KW-1185">Reference proteome</keyword>
<dbReference type="EMBL" id="KV417565">
    <property type="protein sequence ID" value="KZP19267.1"/>
    <property type="molecule type" value="Genomic_DNA"/>
</dbReference>
<dbReference type="Proteomes" id="UP000076532">
    <property type="component" value="Unassembled WGS sequence"/>
</dbReference>
<dbReference type="AlphaFoldDB" id="A0A166HV18"/>
<sequence>MTLVRYIRYRSLTLIHDHRMHQTLRISEVLSHIFDYALLTPEDGRLSALRSLALTCRAFSDPALAILWRSASSLVPLVKCLPADFWEIRGTDDGENTLVCCSSHDYYWCS</sequence>
<reference evidence="2 3" key="1">
    <citation type="journal article" date="2016" name="Mol. Biol. Evol.">
        <title>Comparative Genomics of Early-Diverging Mushroom-Forming Fungi Provides Insights into the Origins of Lignocellulose Decay Capabilities.</title>
        <authorList>
            <person name="Nagy L.G."/>
            <person name="Riley R."/>
            <person name="Tritt A."/>
            <person name="Adam C."/>
            <person name="Daum C."/>
            <person name="Floudas D."/>
            <person name="Sun H."/>
            <person name="Yadav J.S."/>
            <person name="Pangilinan J."/>
            <person name="Larsson K.H."/>
            <person name="Matsuura K."/>
            <person name="Barry K."/>
            <person name="Labutti K."/>
            <person name="Kuo R."/>
            <person name="Ohm R.A."/>
            <person name="Bhattacharya S.S."/>
            <person name="Shirouzu T."/>
            <person name="Yoshinaga Y."/>
            <person name="Martin F.M."/>
            <person name="Grigoriev I.V."/>
            <person name="Hibbett D.S."/>
        </authorList>
    </citation>
    <scope>NUCLEOTIDE SEQUENCE [LARGE SCALE GENOMIC DNA]</scope>
    <source>
        <strain evidence="2 3">CBS 109695</strain>
    </source>
</reference>
<evidence type="ECO:0000313" key="3">
    <source>
        <dbReference type="Proteomes" id="UP000076532"/>
    </source>
</evidence>
<evidence type="ECO:0000313" key="2">
    <source>
        <dbReference type="EMBL" id="KZP19267.1"/>
    </source>
</evidence>
<proteinExistence type="predicted"/>
<dbReference type="Pfam" id="PF12937">
    <property type="entry name" value="F-box-like"/>
    <property type="match status" value="1"/>
</dbReference>
<gene>
    <name evidence="2" type="ORF">FIBSPDRAFT_862903</name>
</gene>